<dbReference type="Proteomes" id="UP000298663">
    <property type="component" value="Unassembled WGS sequence"/>
</dbReference>
<comment type="caution">
    <text evidence="1">The sequence shown here is derived from an EMBL/GenBank/DDBJ whole genome shotgun (WGS) entry which is preliminary data.</text>
</comment>
<name>A0A4U5LW52_STECR</name>
<organism evidence="1 2">
    <name type="scientific">Steinernema carpocapsae</name>
    <name type="common">Entomopathogenic nematode</name>
    <dbReference type="NCBI Taxonomy" id="34508"/>
    <lineage>
        <taxon>Eukaryota</taxon>
        <taxon>Metazoa</taxon>
        <taxon>Ecdysozoa</taxon>
        <taxon>Nematoda</taxon>
        <taxon>Chromadorea</taxon>
        <taxon>Rhabditida</taxon>
        <taxon>Tylenchina</taxon>
        <taxon>Panagrolaimomorpha</taxon>
        <taxon>Strongyloidoidea</taxon>
        <taxon>Steinernematidae</taxon>
        <taxon>Steinernema</taxon>
    </lineage>
</organism>
<evidence type="ECO:0000313" key="1">
    <source>
        <dbReference type="EMBL" id="TKR60411.1"/>
    </source>
</evidence>
<dbReference type="AlphaFoldDB" id="A0A4U5LW52"/>
<dbReference type="OrthoDB" id="1641903at2759"/>
<gene>
    <name evidence="1" type="ORF">L596_027663</name>
</gene>
<sequence>MLIASPSPLPIFAHRSKERRFWDEGETVARRRQRSPRRRYVGRRTFLAGTRCNWNRFGYFNELTRLWAFGEIEFAQLFDL</sequence>
<protein>
    <submittedName>
        <fullName evidence="1">Uncharacterized protein</fullName>
    </submittedName>
</protein>
<proteinExistence type="predicted"/>
<evidence type="ECO:0000313" key="2">
    <source>
        <dbReference type="Proteomes" id="UP000298663"/>
    </source>
</evidence>
<keyword evidence="2" id="KW-1185">Reference proteome</keyword>
<dbReference type="EMBL" id="AZBU02000011">
    <property type="protein sequence ID" value="TKR60411.1"/>
    <property type="molecule type" value="Genomic_DNA"/>
</dbReference>
<reference evidence="1 2" key="1">
    <citation type="journal article" date="2015" name="Genome Biol.">
        <title>Comparative genomics of Steinernema reveals deeply conserved gene regulatory networks.</title>
        <authorList>
            <person name="Dillman A.R."/>
            <person name="Macchietto M."/>
            <person name="Porter C.F."/>
            <person name="Rogers A."/>
            <person name="Williams B."/>
            <person name="Antoshechkin I."/>
            <person name="Lee M.M."/>
            <person name="Goodwin Z."/>
            <person name="Lu X."/>
            <person name="Lewis E.E."/>
            <person name="Goodrich-Blair H."/>
            <person name="Stock S.P."/>
            <person name="Adams B.J."/>
            <person name="Sternberg P.W."/>
            <person name="Mortazavi A."/>
        </authorList>
    </citation>
    <scope>NUCLEOTIDE SEQUENCE [LARGE SCALE GENOMIC DNA]</scope>
    <source>
        <strain evidence="1 2">ALL</strain>
    </source>
</reference>
<reference evidence="1 2" key="2">
    <citation type="journal article" date="2019" name="G3 (Bethesda)">
        <title>Hybrid Assembly of the Genome of the Entomopathogenic Nematode Steinernema carpocapsae Identifies the X-Chromosome.</title>
        <authorList>
            <person name="Serra L."/>
            <person name="Macchietto M."/>
            <person name="Macias-Munoz A."/>
            <person name="McGill C.J."/>
            <person name="Rodriguez I.M."/>
            <person name="Rodriguez B."/>
            <person name="Murad R."/>
            <person name="Mortazavi A."/>
        </authorList>
    </citation>
    <scope>NUCLEOTIDE SEQUENCE [LARGE SCALE GENOMIC DNA]</scope>
    <source>
        <strain evidence="1 2">ALL</strain>
    </source>
</reference>
<accession>A0A4U5LW52</accession>